<evidence type="ECO:0000256" key="2">
    <source>
        <dbReference type="ARBA" id="ARBA00022737"/>
    </source>
</evidence>
<dbReference type="InterPro" id="IPR019775">
    <property type="entry name" value="WD40_repeat_CS"/>
</dbReference>
<feature type="repeat" description="WD" evidence="3">
    <location>
        <begin position="45"/>
        <end position="86"/>
    </location>
</feature>
<feature type="region of interest" description="Disordered" evidence="4">
    <location>
        <begin position="331"/>
        <end position="351"/>
    </location>
</feature>
<dbReference type="PROSITE" id="PS50082">
    <property type="entry name" value="WD_REPEATS_2"/>
    <property type="match status" value="5"/>
</dbReference>
<dbReference type="InterPro" id="IPR015943">
    <property type="entry name" value="WD40/YVTN_repeat-like_dom_sf"/>
</dbReference>
<dbReference type="PROSITE" id="PS00678">
    <property type="entry name" value="WD_REPEATS_1"/>
    <property type="match status" value="3"/>
</dbReference>
<dbReference type="InterPro" id="IPR001680">
    <property type="entry name" value="WD40_rpt"/>
</dbReference>
<dbReference type="PANTHER" id="PTHR19848">
    <property type="entry name" value="WD40 REPEAT PROTEIN"/>
    <property type="match status" value="1"/>
</dbReference>
<feature type="region of interest" description="Disordered" evidence="4">
    <location>
        <begin position="404"/>
        <end position="488"/>
    </location>
</feature>
<feature type="compositionally biased region" description="Basic and acidic residues" evidence="4">
    <location>
        <begin position="522"/>
        <end position="538"/>
    </location>
</feature>
<dbReference type="PANTHER" id="PTHR19848:SF8">
    <property type="entry name" value="F-BOX AND WD REPEAT DOMAIN CONTAINING 7"/>
    <property type="match status" value="1"/>
</dbReference>
<dbReference type="CDD" id="cd00200">
    <property type="entry name" value="WD40"/>
    <property type="match status" value="1"/>
</dbReference>
<feature type="repeat" description="WD" evidence="3">
    <location>
        <begin position="177"/>
        <end position="218"/>
    </location>
</feature>
<dbReference type="HOGENOM" id="CLU_000288_57_33_1"/>
<keyword evidence="2" id="KW-0677">Repeat</keyword>
<evidence type="ECO:0000313" key="5">
    <source>
        <dbReference type="EMBL" id="KIK93250.1"/>
    </source>
</evidence>
<evidence type="ECO:0000256" key="1">
    <source>
        <dbReference type="ARBA" id="ARBA00022574"/>
    </source>
</evidence>
<feature type="compositionally biased region" description="Low complexity" evidence="4">
    <location>
        <begin position="332"/>
        <end position="344"/>
    </location>
</feature>
<keyword evidence="6" id="KW-1185">Reference proteome</keyword>
<sequence length="556" mass="61332">MSKTSDKSVDFTTKPLPGGERTVTGSYDKTVRIWDVENGEQEGTTVEHEGWVYALAVTKDGRRILSGGGDKRIRVWDVETHELVEEWEGHRWRICSISVSPDDRLATSGDIGGKIIIREIKEGGQIRHSIDAGHWVQSLCFSLNGEKLACAVGSTLGQPGLIQVYDVESGELVLGPIEAHEHIVNCVLWSLDGSRLFSASYDHTIQCWNSDTGKAIGDPWTSHTGAIYSLTLSPDGTKLASASGDKTVRFWDAHSGAPVDQPLQYDSVVRAVAFSPSGEFVASGGGDNKVSIWRVPWWDDSQNQTYISFLDRPAVPLPKDQHQGEFNLLDLPTSRRPFTSSSRSLVDSTPAPIPTRVQRFWRSLVAGHPSSSHAQQELGLQPVPHRRFWKFPARIPLTEVAAGKAKNGVAVGRRARRRRKTHQEPQEPQAPTGSSSAEAGSSSQPEQSGSTSNASPSTSQAGPSNTSNTTAAGRRPSFAPSNVGSEDSWDDMDCCAKCLDYFCVGPRADRERFRPWKKKSRAVLEAEKQAKKEKERAKAEKRRAKRRRRRNERTSR</sequence>
<dbReference type="InterPro" id="IPR036322">
    <property type="entry name" value="WD40_repeat_dom_sf"/>
</dbReference>
<feature type="compositionally biased region" description="Basic residues" evidence="4">
    <location>
        <begin position="539"/>
        <end position="556"/>
    </location>
</feature>
<dbReference type="PRINTS" id="PR00319">
    <property type="entry name" value="GPROTEINB"/>
</dbReference>
<dbReference type="OrthoDB" id="3203311at2759"/>
<dbReference type="SMART" id="SM00320">
    <property type="entry name" value="WD40"/>
    <property type="match status" value="7"/>
</dbReference>
<dbReference type="SUPFAM" id="SSF50978">
    <property type="entry name" value="WD40 repeat-like"/>
    <property type="match status" value="1"/>
</dbReference>
<organism evidence="5 6">
    <name type="scientific">Paxillus rubicundulus Ve08.2h10</name>
    <dbReference type="NCBI Taxonomy" id="930991"/>
    <lineage>
        <taxon>Eukaryota</taxon>
        <taxon>Fungi</taxon>
        <taxon>Dikarya</taxon>
        <taxon>Basidiomycota</taxon>
        <taxon>Agaricomycotina</taxon>
        <taxon>Agaricomycetes</taxon>
        <taxon>Agaricomycetidae</taxon>
        <taxon>Boletales</taxon>
        <taxon>Paxilineae</taxon>
        <taxon>Paxillaceae</taxon>
        <taxon>Paxillus</taxon>
    </lineage>
</organism>
<accession>A0A0D0E6B8</accession>
<gene>
    <name evidence="5" type="ORF">PAXRUDRAFT_829161</name>
</gene>
<feature type="repeat" description="WD" evidence="3">
    <location>
        <begin position="17"/>
        <end position="44"/>
    </location>
</feature>
<dbReference type="PRINTS" id="PR00320">
    <property type="entry name" value="GPROTEINBRPT"/>
</dbReference>
<keyword evidence="1 3" id="KW-0853">WD repeat</keyword>
<evidence type="ECO:0008006" key="7">
    <source>
        <dbReference type="Google" id="ProtNLM"/>
    </source>
</evidence>
<name>A0A0D0E6B8_9AGAM</name>
<proteinExistence type="predicted"/>
<feature type="compositionally biased region" description="Polar residues" evidence="4">
    <location>
        <begin position="462"/>
        <end position="471"/>
    </location>
</feature>
<dbReference type="Proteomes" id="UP000054538">
    <property type="component" value="Unassembled WGS sequence"/>
</dbReference>
<evidence type="ECO:0000256" key="4">
    <source>
        <dbReference type="SAM" id="MobiDB-lite"/>
    </source>
</evidence>
<dbReference type="InterPro" id="IPR001632">
    <property type="entry name" value="WD40_G-protein_beta-like"/>
</dbReference>
<dbReference type="AlphaFoldDB" id="A0A0D0E6B8"/>
<evidence type="ECO:0000313" key="6">
    <source>
        <dbReference type="Proteomes" id="UP000054538"/>
    </source>
</evidence>
<feature type="repeat" description="WD" evidence="3">
    <location>
        <begin position="220"/>
        <end position="261"/>
    </location>
</feature>
<evidence type="ECO:0000256" key="3">
    <source>
        <dbReference type="PROSITE-ProRule" id="PRU00221"/>
    </source>
</evidence>
<dbReference type="STRING" id="930991.A0A0D0E6B8"/>
<reference evidence="5 6" key="1">
    <citation type="submission" date="2014-04" db="EMBL/GenBank/DDBJ databases">
        <authorList>
            <consortium name="DOE Joint Genome Institute"/>
            <person name="Kuo A."/>
            <person name="Kohler A."/>
            <person name="Jargeat P."/>
            <person name="Nagy L.G."/>
            <person name="Floudas D."/>
            <person name="Copeland A."/>
            <person name="Barry K.W."/>
            <person name="Cichocki N."/>
            <person name="Veneault-Fourrey C."/>
            <person name="LaButti K."/>
            <person name="Lindquist E.A."/>
            <person name="Lipzen A."/>
            <person name="Lundell T."/>
            <person name="Morin E."/>
            <person name="Murat C."/>
            <person name="Sun H."/>
            <person name="Tunlid A."/>
            <person name="Henrissat B."/>
            <person name="Grigoriev I.V."/>
            <person name="Hibbett D.S."/>
            <person name="Martin F."/>
            <person name="Nordberg H.P."/>
            <person name="Cantor M.N."/>
            <person name="Hua S.X."/>
        </authorList>
    </citation>
    <scope>NUCLEOTIDE SEQUENCE [LARGE SCALE GENOMIC DNA]</scope>
    <source>
        <strain evidence="5 6">Ve08.2h10</strain>
    </source>
</reference>
<reference evidence="6" key="2">
    <citation type="submission" date="2015-01" db="EMBL/GenBank/DDBJ databases">
        <title>Evolutionary Origins and Diversification of the Mycorrhizal Mutualists.</title>
        <authorList>
            <consortium name="DOE Joint Genome Institute"/>
            <consortium name="Mycorrhizal Genomics Consortium"/>
            <person name="Kohler A."/>
            <person name="Kuo A."/>
            <person name="Nagy L.G."/>
            <person name="Floudas D."/>
            <person name="Copeland A."/>
            <person name="Barry K.W."/>
            <person name="Cichocki N."/>
            <person name="Veneault-Fourrey C."/>
            <person name="LaButti K."/>
            <person name="Lindquist E.A."/>
            <person name="Lipzen A."/>
            <person name="Lundell T."/>
            <person name="Morin E."/>
            <person name="Murat C."/>
            <person name="Riley R."/>
            <person name="Ohm R."/>
            <person name="Sun H."/>
            <person name="Tunlid A."/>
            <person name="Henrissat B."/>
            <person name="Grigoriev I.V."/>
            <person name="Hibbett D.S."/>
            <person name="Martin F."/>
        </authorList>
    </citation>
    <scope>NUCLEOTIDE SEQUENCE [LARGE SCALE GENOMIC DNA]</scope>
    <source>
        <strain evidence="6">Ve08.2h10</strain>
    </source>
</reference>
<feature type="region of interest" description="Disordered" evidence="4">
    <location>
        <begin position="510"/>
        <end position="556"/>
    </location>
</feature>
<feature type="compositionally biased region" description="Low complexity" evidence="4">
    <location>
        <begin position="430"/>
        <end position="461"/>
    </location>
</feature>
<feature type="repeat" description="WD" evidence="3">
    <location>
        <begin position="262"/>
        <end position="295"/>
    </location>
</feature>
<dbReference type="InParanoid" id="A0A0D0E6B8"/>
<protein>
    <recommendedName>
        <fullName evidence="7">WD40 repeat-like protein</fullName>
    </recommendedName>
</protein>
<feature type="region of interest" description="Disordered" evidence="4">
    <location>
        <begin position="1"/>
        <end position="23"/>
    </location>
</feature>
<dbReference type="EMBL" id="KN825201">
    <property type="protein sequence ID" value="KIK93250.1"/>
    <property type="molecule type" value="Genomic_DNA"/>
</dbReference>
<dbReference type="PROSITE" id="PS50294">
    <property type="entry name" value="WD_REPEATS_REGION"/>
    <property type="match status" value="4"/>
</dbReference>
<dbReference type="Pfam" id="PF00400">
    <property type="entry name" value="WD40"/>
    <property type="match status" value="6"/>
</dbReference>
<dbReference type="InterPro" id="IPR020472">
    <property type="entry name" value="WD40_PAC1"/>
</dbReference>
<dbReference type="Gene3D" id="2.130.10.10">
    <property type="entry name" value="YVTN repeat-like/Quinoprotein amine dehydrogenase"/>
    <property type="match status" value="2"/>
</dbReference>